<evidence type="ECO:0000259" key="1">
    <source>
        <dbReference type="PROSITE" id="PS51819"/>
    </source>
</evidence>
<dbReference type="Gene3D" id="3.30.720.110">
    <property type="match status" value="1"/>
</dbReference>
<dbReference type="PANTHER" id="PTHR34109">
    <property type="entry name" value="BNAUNNG04460D PROTEIN-RELATED"/>
    <property type="match status" value="1"/>
</dbReference>
<keyword evidence="3" id="KW-1185">Reference proteome</keyword>
<evidence type="ECO:0000313" key="2">
    <source>
        <dbReference type="EMBL" id="MCW9705497.1"/>
    </source>
</evidence>
<evidence type="ECO:0000313" key="3">
    <source>
        <dbReference type="Proteomes" id="UP001207918"/>
    </source>
</evidence>
<organism evidence="2 3">
    <name type="scientific">Fodinibius salsisoli</name>
    <dbReference type="NCBI Taxonomy" id="2820877"/>
    <lineage>
        <taxon>Bacteria</taxon>
        <taxon>Pseudomonadati</taxon>
        <taxon>Balneolota</taxon>
        <taxon>Balneolia</taxon>
        <taxon>Balneolales</taxon>
        <taxon>Balneolaceae</taxon>
        <taxon>Fodinibius</taxon>
    </lineage>
</organism>
<name>A0ABT3PHV8_9BACT</name>
<dbReference type="InterPro" id="IPR004360">
    <property type="entry name" value="Glyas_Fos-R_dOase_dom"/>
</dbReference>
<dbReference type="Proteomes" id="UP001207918">
    <property type="component" value="Unassembled WGS sequence"/>
</dbReference>
<dbReference type="RefSeq" id="WP_265764161.1">
    <property type="nucleotide sequence ID" value="NZ_JAGGJA010000001.1"/>
</dbReference>
<proteinExistence type="predicted"/>
<dbReference type="PROSITE" id="PS51819">
    <property type="entry name" value="VOC"/>
    <property type="match status" value="1"/>
</dbReference>
<dbReference type="Gene3D" id="3.30.720.120">
    <property type="match status" value="1"/>
</dbReference>
<comment type="caution">
    <text evidence="2">The sequence shown here is derived from an EMBL/GenBank/DDBJ whole genome shotgun (WGS) entry which is preliminary data.</text>
</comment>
<dbReference type="EMBL" id="JAGGJA010000001">
    <property type="protein sequence ID" value="MCW9705497.1"/>
    <property type="molecule type" value="Genomic_DNA"/>
</dbReference>
<dbReference type="PANTHER" id="PTHR34109:SF1">
    <property type="entry name" value="VOC DOMAIN-CONTAINING PROTEIN"/>
    <property type="match status" value="1"/>
</dbReference>
<dbReference type="Pfam" id="PF00903">
    <property type="entry name" value="Glyoxalase"/>
    <property type="match status" value="1"/>
</dbReference>
<gene>
    <name evidence="2" type="ORF">J6I44_01460</name>
</gene>
<feature type="domain" description="VOC" evidence="1">
    <location>
        <begin position="11"/>
        <end position="136"/>
    </location>
</feature>
<accession>A0ABT3PHV8</accession>
<sequence length="156" mass="17713">MNDANKKPIVTIHEVFIYLCVDDPQAAIDFYRTVFGAEEQFRLTEPSGKIGHAELKLGPATIMLAGEYPEYDIHSPRHYGGTGVRIHLHVDDVDSLAQRAVDAGAEMLREPTDEPHGERQCKLRDPFGHEWLLGHSIEEVSPEEMQRRFTESFQNV</sequence>
<reference evidence="2 3" key="1">
    <citation type="submission" date="2021-03" db="EMBL/GenBank/DDBJ databases">
        <title>Aliifodinibius sp. nov., a new bacterium isolated from saline soil.</title>
        <authorList>
            <person name="Galisteo C."/>
            <person name="De La Haba R."/>
            <person name="Sanchez-Porro C."/>
            <person name="Ventosa A."/>
        </authorList>
    </citation>
    <scope>NUCLEOTIDE SEQUENCE [LARGE SCALE GENOMIC DNA]</scope>
    <source>
        <strain evidence="2 3">1BSP15-2V2</strain>
    </source>
</reference>
<dbReference type="InterPro" id="IPR029068">
    <property type="entry name" value="Glyas_Bleomycin-R_OHBP_Dase"/>
</dbReference>
<dbReference type="InterPro" id="IPR037523">
    <property type="entry name" value="VOC_core"/>
</dbReference>
<protein>
    <submittedName>
        <fullName evidence="2">VOC family protein</fullName>
    </submittedName>
</protein>
<dbReference type="CDD" id="cd07246">
    <property type="entry name" value="VOC_like"/>
    <property type="match status" value="1"/>
</dbReference>
<dbReference type="SUPFAM" id="SSF54593">
    <property type="entry name" value="Glyoxalase/Bleomycin resistance protein/Dihydroxybiphenyl dioxygenase"/>
    <property type="match status" value="1"/>
</dbReference>